<keyword evidence="4" id="KW-1185">Reference proteome</keyword>
<dbReference type="PANTHER" id="PTHR23324:SF83">
    <property type="entry name" value="SEC14-LIKE PROTEIN 2"/>
    <property type="match status" value="1"/>
</dbReference>
<dbReference type="GO" id="GO:0005737">
    <property type="term" value="C:cytoplasm"/>
    <property type="evidence" value="ECO:0007669"/>
    <property type="project" value="TreeGrafter"/>
</dbReference>
<dbReference type="PANTHER" id="PTHR23324">
    <property type="entry name" value="SEC14 RELATED PROTEIN"/>
    <property type="match status" value="1"/>
</dbReference>
<feature type="domain" description="CRAL-TRIO" evidence="1">
    <location>
        <begin position="75"/>
        <end position="251"/>
    </location>
</feature>
<evidence type="ECO:0000259" key="2">
    <source>
        <dbReference type="PROSITE" id="PS50866"/>
    </source>
</evidence>
<evidence type="ECO:0008006" key="5">
    <source>
        <dbReference type="Google" id="ProtNLM"/>
    </source>
</evidence>
<dbReference type="InterPro" id="IPR001251">
    <property type="entry name" value="CRAL-TRIO_dom"/>
</dbReference>
<dbReference type="PROSITE" id="PS50866">
    <property type="entry name" value="GOLD"/>
    <property type="match status" value="1"/>
</dbReference>
<feature type="domain" description="GOLD" evidence="2">
    <location>
        <begin position="271"/>
        <end position="365"/>
    </location>
</feature>
<dbReference type="CDD" id="cd00170">
    <property type="entry name" value="SEC14"/>
    <property type="match status" value="1"/>
</dbReference>
<dbReference type="EMBL" id="CAJVCH010570811">
    <property type="protein sequence ID" value="CAG7835953.1"/>
    <property type="molecule type" value="Genomic_DNA"/>
</dbReference>
<evidence type="ECO:0000313" key="4">
    <source>
        <dbReference type="Proteomes" id="UP000708208"/>
    </source>
</evidence>
<dbReference type="AlphaFoldDB" id="A0A8J2LI29"/>
<protein>
    <recommendedName>
        <fullName evidence="5">SEC14-like protein 2</fullName>
    </recommendedName>
</protein>
<evidence type="ECO:0000313" key="3">
    <source>
        <dbReference type="EMBL" id="CAG7835953.1"/>
    </source>
</evidence>
<sequence length="369" mass="43029">MSQKFNTAERAALKKFRVCISDLIKTFDEYDAHDKNLIRWLRARDLNVRKAEFMIRESLKQKEIDNVAELKHLPLSEFLLEKLPFSPCGHDKEGTIICVIPCGKWDLKSLLQQGYKDEMLRYLCQFFEKYFHYMKLNNSVEDFKTGAIILLDLEDFSVYDIMSNQVFSFLIELLKGYEEHYPEVMKATYIVNVPKVFEILFSMVKPFIPTGTLSKVQIHGGSSDHWRKALLEKIDYRDLPSQYGGSNSAHPFYSNRFGLTWPGRAKIFPPEDFITEAVPPREKITKSFELLAGDRISWNFKTDCYDIGFEFLFNGVRMFPYARADAHVCVQDGLYDVMENGTYVLVFDNTYSKYRSKILHYIIVVENSG</sequence>
<dbReference type="Pfam" id="PF00650">
    <property type="entry name" value="CRAL_TRIO"/>
    <property type="match status" value="1"/>
</dbReference>
<dbReference type="PROSITE" id="PS50191">
    <property type="entry name" value="CRAL_TRIO"/>
    <property type="match status" value="1"/>
</dbReference>
<dbReference type="SMART" id="SM00516">
    <property type="entry name" value="SEC14"/>
    <property type="match status" value="1"/>
</dbReference>
<dbReference type="OrthoDB" id="1434354at2759"/>
<accession>A0A8J2LI29</accession>
<dbReference type="Proteomes" id="UP000708208">
    <property type="component" value="Unassembled WGS sequence"/>
</dbReference>
<name>A0A8J2LI29_9HEXA</name>
<reference evidence="3" key="1">
    <citation type="submission" date="2021-06" db="EMBL/GenBank/DDBJ databases">
        <authorList>
            <person name="Hodson N. C."/>
            <person name="Mongue J. A."/>
            <person name="Jaron S. K."/>
        </authorList>
    </citation>
    <scope>NUCLEOTIDE SEQUENCE</scope>
</reference>
<dbReference type="InterPro" id="IPR051064">
    <property type="entry name" value="SEC14/CRAL-TRIO_domain"/>
</dbReference>
<organism evidence="3 4">
    <name type="scientific">Allacma fusca</name>
    <dbReference type="NCBI Taxonomy" id="39272"/>
    <lineage>
        <taxon>Eukaryota</taxon>
        <taxon>Metazoa</taxon>
        <taxon>Ecdysozoa</taxon>
        <taxon>Arthropoda</taxon>
        <taxon>Hexapoda</taxon>
        <taxon>Collembola</taxon>
        <taxon>Symphypleona</taxon>
        <taxon>Sminthuridae</taxon>
        <taxon>Allacma</taxon>
    </lineage>
</organism>
<dbReference type="InterPro" id="IPR009038">
    <property type="entry name" value="GOLD_dom"/>
</dbReference>
<proteinExistence type="predicted"/>
<comment type="caution">
    <text evidence="3">The sequence shown here is derived from an EMBL/GenBank/DDBJ whole genome shotgun (WGS) entry which is preliminary data.</text>
</comment>
<evidence type="ECO:0000259" key="1">
    <source>
        <dbReference type="PROSITE" id="PS50191"/>
    </source>
</evidence>
<gene>
    <name evidence="3" type="ORF">AFUS01_LOCUS45255</name>
</gene>